<gene>
    <name evidence="2" type="ORF">PCOR1329_LOCUS61813</name>
</gene>
<reference evidence="2" key="1">
    <citation type="submission" date="2023-10" db="EMBL/GenBank/DDBJ databases">
        <authorList>
            <person name="Chen Y."/>
            <person name="Shah S."/>
            <person name="Dougan E. K."/>
            <person name="Thang M."/>
            <person name="Chan C."/>
        </authorList>
    </citation>
    <scope>NUCLEOTIDE SEQUENCE [LARGE SCALE GENOMIC DNA]</scope>
</reference>
<organism evidence="2 3">
    <name type="scientific">Prorocentrum cordatum</name>
    <dbReference type="NCBI Taxonomy" id="2364126"/>
    <lineage>
        <taxon>Eukaryota</taxon>
        <taxon>Sar</taxon>
        <taxon>Alveolata</taxon>
        <taxon>Dinophyceae</taxon>
        <taxon>Prorocentrales</taxon>
        <taxon>Prorocentraceae</taxon>
        <taxon>Prorocentrum</taxon>
    </lineage>
</organism>
<proteinExistence type="predicted"/>
<feature type="region of interest" description="Disordered" evidence="1">
    <location>
        <begin position="1"/>
        <end position="107"/>
    </location>
</feature>
<protein>
    <submittedName>
        <fullName evidence="2">Uncharacterized protein</fullName>
    </submittedName>
</protein>
<feature type="compositionally biased region" description="Low complexity" evidence="1">
    <location>
        <begin position="74"/>
        <end position="86"/>
    </location>
</feature>
<keyword evidence="3" id="KW-1185">Reference proteome</keyword>
<comment type="caution">
    <text evidence="2">The sequence shown here is derived from an EMBL/GenBank/DDBJ whole genome shotgun (WGS) entry which is preliminary data.</text>
</comment>
<evidence type="ECO:0000313" key="3">
    <source>
        <dbReference type="Proteomes" id="UP001189429"/>
    </source>
</evidence>
<evidence type="ECO:0000313" key="2">
    <source>
        <dbReference type="EMBL" id="CAK0877902.1"/>
    </source>
</evidence>
<feature type="compositionally biased region" description="Low complexity" evidence="1">
    <location>
        <begin position="32"/>
        <end position="42"/>
    </location>
</feature>
<dbReference type="EMBL" id="CAUYUJ010017785">
    <property type="protein sequence ID" value="CAK0877902.1"/>
    <property type="molecule type" value="Genomic_DNA"/>
</dbReference>
<feature type="compositionally biased region" description="Polar residues" evidence="1">
    <location>
        <begin position="1"/>
        <end position="10"/>
    </location>
</feature>
<feature type="non-terminal residue" evidence="2">
    <location>
        <position position="1"/>
    </location>
</feature>
<name>A0ABN9VWN0_9DINO</name>
<feature type="non-terminal residue" evidence="2">
    <location>
        <position position="107"/>
    </location>
</feature>
<sequence>TAPTTPSTAREAQRRGAPGCRAWQPCWRDRGAPPTTTAATGAQRWRTCPTAPTTPSGISAPRRRRDLPPEKGPTRPAAPTTPSTSRTPRRRRWGPALHGPTCETAST</sequence>
<evidence type="ECO:0000256" key="1">
    <source>
        <dbReference type="SAM" id="MobiDB-lite"/>
    </source>
</evidence>
<dbReference type="Proteomes" id="UP001189429">
    <property type="component" value="Unassembled WGS sequence"/>
</dbReference>
<accession>A0ABN9VWN0</accession>